<gene>
    <name evidence="8" type="ORF">CERZMDRAFT_97017</name>
</gene>
<dbReference type="OrthoDB" id="274828at2759"/>
<evidence type="ECO:0000256" key="1">
    <source>
        <dbReference type="ARBA" id="ARBA00004173"/>
    </source>
</evidence>
<evidence type="ECO:0000256" key="3">
    <source>
        <dbReference type="ARBA" id="ARBA00022946"/>
    </source>
</evidence>
<name>A0A6A6FGB7_9PEZI</name>
<dbReference type="PANTHER" id="PTHR12810">
    <property type="entry name" value="MITOCHONDRIAL 28S RIBOSOMAL PROTEIN S29"/>
    <property type="match status" value="1"/>
</dbReference>
<keyword evidence="3" id="KW-0809">Transit peptide</keyword>
<accession>A0A6A6FGB7</accession>
<comment type="similarity">
    <text evidence="2">Belongs to the mitochondrion-specific ribosomal protein mS29 family.</text>
</comment>
<dbReference type="EMBL" id="ML992672">
    <property type="protein sequence ID" value="KAF2212519.1"/>
    <property type="molecule type" value="Genomic_DNA"/>
</dbReference>
<evidence type="ECO:0000256" key="7">
    <source>
        <dbReference type="ARBA" id="ARBA00035140"/>
    </source>
</evidence>
<evidence type="ECO:0000313" key="9">
    <source>
        <dbReference type="Proteomes" id="UP000799539"/>
    </source>
</evidence>
<reference evidence="8" key="1">
    <citation type="journal article" date="2020" name="Stud. Mycol.">
        <title>101 Dothideomycetes genomes: a test case for predicting lifestyles and emergence of pathogens.</title>
        <authorList>
            <person name="Haridas S."/>
            <person name="Albert R."/>
            <person name="Binder M."/>
            <person name="Bloem J."/>
            <person name="Labutti K."/>
            <person name="Salamov A."/>
            <person name="Andreopoulos B."/>
            <person name="Baker S."/>
            <person name="Barry K."/>
            <person name="Bills G."/>
            <person name="Bluhm B."/>
            <person name="Cannon C."/>
            <person name="Castanera R."/>
            <person name="Culley D."/>
            <person name="Daum C."/>
            <person name="Ezra D."/>
            <person name="Gonzalez J."/>
            <person name="Henrissat B."/>
            <person name="Kuo A."/>
            <person name="Liang C."/>
            <person name="Lipzen A."/>
            <person name="Lutzoni F."/>
            <person name="Magnuson J."/>
            <person name="Mondo S."/>
            <person name="Nolan M."/>
            <person name="Ohm R."/>
            <person name="Pangilinan J."/>
            <person name="Park H.-J."/>
            <person name="Ramirez L."/>
            <person name="Alfaro M."/>
            <person name="Sun H."/>
            <person name="Tritt A."/>
            <person name="Yoshinaga Y."/>
            <person name="Zwiers L.-H."/>
            <person name="Turgeon B."/>
            <person name="Goodwin S."/>
            <person name="Spatafora J."/>
            <person name="Crous P."/>
            <person name="Grigoriev I."/>
        </authorList>
    </citation>
    <scope>NUCLEOTIDE SEQUENCE</scope>
    <source>
        <strain evidence="8">SCOH1-5</strain>
    </source>
</reference>
<dbReference type="Proteomes" id="UP000799539">
    <property type="component" value="Unassembled WGS sequence"/>
</dbReference>
<dbReference type="Pfam" id="PF10236">
    <property type="entry name" value="DAP3"/>
    <property type="match status" value="1"/>
</dbReference>
<comment type="subcellular location">
    <subcellularLocation>
        <location evidence="1">Mitochondrion</location>
    </subcellularLocation>
</comment>
<evidence type="ECO:0000256" key="6">
    <source>
        <dbReference type="ARBA" id="ARBA00023274"/>
    </source>
</evidence>
<sequence>MAPPQCLRCLRRSLHAIETSTVSCAAFSTSSGLAANPVKKKAVVAKPAARTGKTLRLNKNVRSSTTRPPAVGERRALRKRVVLSNSNALEVQGLPDFSPGTAKISRLREVRGSVVGLQTETVDTLRALEAFKPTQGWGLFRRPATLVRKETAELAGDMEWIVEAAREGRTVRKVIYGARGSGKSVLQLQAMAMASLRKWIVVHIPEAKDLTNAHTAYEPVETAQGTMYAQPMFTAKLLDNVVKANGSLLSILHAKQQHDIGVPIPPNASLDHLAAIGVQDHNLAWPVWQALWSELCLPDAGRPSVMYSLDAFDHVMRDSAYLDAETRPIHAHKLTLVKHFVDALSGRTPLPNGGMVLAAVSQSNRAAARTLDICLERNHAIQEGRKPPAWDPYVAHDKWVQEVMETVGVSKLQGLTKAEARGIMEYYARSGMLRATVTDSLVSETWTLAGGGIIGQLEHGSVRARI</sequence>
<dbReference type="PANTHER" id="PTHR12810:SF0">
    <property type="entry name" value="SMALL RIBOSOMAL SUBUNIT PROTEIN MS29"/>
    <property type="match status" value="1"/>
</dbReference>
<proteinExistence type="inferred from homology"/>
<evidence type="ECO:0000256" key="4">
    <source>
        <dbReference type="ARBA" id="ARBA00022980"/>
    </source>
</evidence>
<evidence type="ECO:0000256" key="2">
    <source>
        <dbReference type="ARBA" id="ARBA00009863"/>
    </source>
</evidence>
<protein>
    <recommendedName>
        <fullName evidence="7">Small ribosomal subunit protein mS29</fullName>
    </recommendedName>
</protein>
<keyword evidence="6" id="KW-0687">Ribonucleoprotein</keyword>
<dbReference type="InterPro" id="IPR019368">
    <property type="entry name" value="Ribosomal_mS29"/>
</dbReference>
<dbReference type="GO" id="GO:0005763">
    <property type="term" value="C:mitochondrial small ribosomal subunit"/>
    <property type="evidence" value="ECO:0007669"/>
    <property type="project" value="TreeGrafter"/>
</dbReference>
<evidence type="ECO:0000256" key="5">
    <source>
        <dbReference type="ARBA" id="ARBA00023128"/>
    </source>
</evidence>
<organism evidence="8 9">
    <name type="scientific">Cercospora zeae-maydis SCOH1-5</name>
    <dbReference type="NCBI Taxonomy" id="717836"/>
    <lineage>
        <taxon>Eukaryota</taxon>
        <taxon>Fungi</taxon>
        <taxon>Dikarya</taxon>
        <taxon>Ascomycota</taxon>
        <taxon>Pezizomycotina</taxon>
        <taxon>Dothideomycetes</taxon>
        <taxon>Dothideomycetidae</taxon>
        <taxon>Mycosphaerellales</taxon>
        <taxon>Mycosphaerellaceae</taxon>
        <taxon>Cercospora</taxon>
    </lineage>
</organism>
<dbReference type="GO" id="GO:0003735">
    <property type="term" value="F:structural constituent of ribosome"/>
    <property type="evidence" value="ECO:0007669"/>
    <property type="project" value="TreeGrafter"/>
</dbReference>
<dbReference type="AlphaFoldDB" id="A0A6A6FGB7"/>
<keyword evidence="4" id="KW-0689">Ribosomal protein</keyword>
<keyword evidence="5" id="KW-0496">Mitochondrion</keyword>
<keyword evidence="9" id="KW-1185">Reference proteome</keyword>
<evidence type="ECO:0000313" key="8">
    <source>
        <dbReference type="EMBL" id="KAF2212519.1"/>
    </source>
</evidence>